<dbReference type="EMBL" id="KZ502442">
    <property type="protein sequence ID" value="PKU78915.1"/>
    <property type="molecule type" value="Genomic_DNA"/>
</dbReference>
<dbReference type="AlphaFoldDB" id="A0A2I0WTD0"/>
<name>A0A2I0WTD0_9ASPA</name>
<feature type="compositionally biased region" description="Basic residues" evidence="1">
    <location>
        <begin position="1"/>
        <end position="12"/>
    </location>
</feature>
<evidence type="ECO:0000256" key="1">
    <source>
        <dbReference type="SAM" id="MobiDB-lite"/>
    </source>
</evidence>
<evidence type="ECO:0000313" key="2">
    <source>
        <dbReference type="EMBL" id="PKU78915.1"/>
    </source>
</evidence>
<keyword evidence="3" id="KW-1185">Reference proteome</keyword>
<feature type="region of interest" description="Disordered" evidence="1">
    <location>
        <begin position="1"/>
        <end position="35"/>
    </location>
</feature>
<organism evidence="2 3">
    <name type="scientific">Dendrobium catenatum</name>
    <dbReference type="NCBI Taxonomy" id="906689"/>
    <lineage>
        <taxon>Eukaryota</taxon>
        <taxon>Viridiplantae</taxon>
        <taxon>Streptophyta</taxon>
        <taxon>Embryophyta</taxon>
        <taxon>Tracheophyta</taxon>
        <taxon>Spermatophyta</taxon>
        <taxon>Magnoliopsida</taxon>
        <taxon>Liliopsida</taxon>
        <taxon>Asparagales</taxon>
        <taxon>Orchidaceae</taxon>
        <taxon>Epidendroideae</taxon>
        <taxon>Malaxideae</taxon>
        <taxon>Dendrobiinae</taxon>
        <taxon>Dendrobium</taxon>
    </lineage>
</organism>
<accession>A0A2I0WTD0</accession>
<reference evidence="2 3" key="2">
    <citation type="journal article" date="2017" name="Nature">
        <title>The Apostasia genome and the evolution of orchids.</title>
        <authorList>
            <person name="Zhang G.Q."/>
            <person name="Liu K.W."/>
            <person name="Li Z."/>
            <person name="Lohaus R."/>
            <person name="Hsiao Y.Y."/>
            <person name="Niu S.C."/>
            <person name="Wang J.Y."/>
            <person name="Lin Y.C."/>
            <person name="Xu Q."/>
            <person name="Chen L.J."/>
            <person name="Yoshida K."/>
            <person name="Fujiwara S."/>
            <person name="Wang Z.W."/>
            <person name="Zhang Y.Q."/>
            <person name="Mitsuda N."/>
            <person name="Wang M."/>
            <person name="Liu G.H."/>
            <person name="Pecoraro L."/>
            <person name="Huang H.X."/>
            <person name="Xiao X.J."/>
            <person name="Lin M."/>
            <person name="Wu X.Y."/>
            <person name="Wu W.L."/>
            <person name="Chen Y.Y."/>
            <person name="Chang S.B."/>
            <person name="Sakamoto S."/>
            <person name="Ohme-Takagi M."/>
            <person name="Yagi M."/>
            <person name="Zeng S.J."/>
            <person name="Shen C.Y."/>
            <person name="Yeh C.M."/>
            <person name="Luo Y.B."/>
            <person name="Tsai W.C."/>
            <person name="Van de Peer Y."/>
            <person name="Liu Z.J."/>
        </authorList>
    </citation>
    <scope>NUCLEOTIDE SEQUENCE [LARGE SCALE GENOMIC DNA]</scope>
    <source>
        <tissue evidence="2">The whole plant</tissue>
    </source>
</reference>
<sequence>MEWRKRERRSKGRNYLNIRDPHDYSKKLRNHSSRGTKWGVARLLPRLDRLKEEVVRRLAQGGRTLGLGSCLNPGETEP</sequence>
<protein>
    <submittedName>
        <fullName evidence="2">Uncharacterized protein</fullName>
    </submittedName>
</protein>
<proteinExistence type="predicted"/>
<gene>
    <name evidence="2" type="ORF">MA16_Dca000259</name>
</gene>
<reference evidence="2 3" key="1">
    <citation type="journal article" date="2016" name="Sci. Rep.">
        <title>The Dendrobium catenatum Lindl. genome sequence provides insights into polysaccharide synthase, floral development and adaptive evolution.</title>
        <authorList>
            <person name="Zhang G.Q."/>
            <person name="Xu Q."/>
            <person name="Bian C."/>
            <person name="Tsai W.C."/>
            <person name="Yeh C.M."/>
            <person name="Liu K.W."/>
            <person name="Yoshida K."/>
            <person name="Zhang L.S."/>
            <person name="Chang S.B."/>
            <person name="Chen F."/>
            <person name="Shi Y."/>
            <person name="Su Y.Y."/>
            <person name="Zhang Y.Q."/>
            <person name="Chen L.J."/>
            <person name="Yin Y."/>
            <person name="Lin M."/>
            <person name="Huang H."/>
            <person name="Deng H."/>
            <person name="Wang Z.W."/>
            <person name="Zhu S.L."/>
            <person name="Zhao X."/>
            <person name="Deng C."/>
            <person name="Niu S.C."/>
            <person name="Huang J."/>
            <person name="Wang M."/>
            <person name="Liu G.H."/>
            <person name="Yang H.J."/>
            <person name="Xiao X.J."/>
            <person name="Hsiao Y.Y."/>
            <person name="Wu W.L."/>
            <person name="Chen Y.Y."/>
            <person name="Mitsuda N."/>
            <person name="Ohme-Takagi M."/>
            <person name="Luo Y.B."/>
            <person name="Van de Peer Y."/>
            <person name="Liu Z.J."/>
        </authorList>
    </citation>
    <scope>NUCLEOTIDE SEQUENCE [LARGE SCALE GENOMIC DNA]</scope>
    <source>
        <tissue evidence="2">The whole plant</tissue>
    </source>
</reference>
<evidence type="ECO:0000313" key="3">
    <source>
        <dbReference type="Proteomes" id="UP000233837"/>
    </source>
</evidence>
<dbReference type="Proteomes" id="UP000233837">
    <property type="component" value="Unassembled WGS sequence"/>
</dbReference>